<dbReference type="PANTHER" id="PTHR43649:SF14">
    <property type="entry name" value="BLR3389 PROTEIN"/>
    <property type="match status" value="1"/>
</dbReference>
<dbReference type="HOGENOM" id="CLU_031285_11_0_2"/>
<protein>
    <submittedName>
        <fullName evidence="2">TVG0210789 protein</fullName>
    </submittedName>
</protein>
<dbReference type="Proteomes" id="UP000001017">
    <property type="component" value="Chromosome"/>
</dbReference>
<dbReference type="Pfam" id="PF01547">
    <property type="entry name" value="SBP_bac_1"/>
    <property type="match status" value="1"/>
</dbReference>
<reference evidence="2 3" key="2">
    <citation type="journal article" date="2000" name="Proc. Natl. Acad. Sci. U.S.A.">
        <title>Archaeal adaptation to higher temperatures revealed by genomic sequence of Thermoplasma volcanium.</title>
        <authorList>
            <person name="Kawashima T."/>
            <person name="Amano N."/>
            <person name="Koike H."/>
            <person name="Makino S."/>
            <person name="Higuchi S."/>
            <person name="Kawashima-Ohya Y."/>
            <person name="Watanabe K."/>
            <person name="Yamazaki M."/>
            <person name="Kanehori K."/>
            <person name="Kawamoto T."/>
            <person name="Nunoshiba T."/>
            <person name="Yamamoto Y."/>
            <person name="Aramaki H."/>
            <person name="Makino K."/>
            <person name="Suzuki M."/>
        </authorList>
    </citation>
    <scope>NUCLEOTIDE SEQUENCE [LARGE SCALE GENOMIC DNA]</scope>
    <source>
        <strain evidence="3">ATCC 51530 / DSM 4299 / JCM 9571 / NBRC 15438 / GSS1</strain>
    </source>
</reference>
<dbReference type="InterPro" id="IPR006059">
    <property type="entry name" value="SBP"/>
</dbReference>
<dbReference type="InterPro" id="IPR050490">
    <property type="entry name" value="Bact_solute-bd_prot1"/>
</dbReference>
<dbReference type="PANTHER" id="PTHR43649">
    <property type="entry name" value="ARABINOSE-BINDING PROTEIN-RELATED"/>
    <property type="match status" value="1"/>
</dbReference>
<name>Q97C99_THEVO</name>
<dbReference type="eggNOG" id="arCOG00151">
    <property type="taxonomic scope" value="Archaea"/>
</dbReference>
<keyword evidence="1" id="KW-0812">Transmembrane</keyword>
<organism evidence="2 3">
    <name type="scientific">Thermoplasma volcanium (strain ATCC 51530 / DSM 4299 / JCM 9571 / NBRC 15438 / GSS1)</name>
    <dbReference type="NCBI Taxonomy" id="273116"/>
    <lineage>
        <taxon>Archaea</taxon>
        <taxon>Methanobacteriati</taxon>
        <taxon>Thermoplasmatota</taxon>
        <taxon>Thermoplasmata</taxon>
        <taxon>Thermoplasmatales</taxon>
        <taxon>Thermoplasmataceae</taxon>
        <taxon>Thermoplasma</taxon>
    </lineage>
</organism>
<dbReference type="EMBL" id="BA000011">
    <property type="protein sequence ID" value="BAB59346.1"/>
    <property type="molecule type" value="Genomic_DNA"/>
</dbReference>
<dbReference type="Gene3D" id="3.40.190.10">
    <property type="entry name" value="Periplasmic binding protein-like II"/>
    <property type="match status" value="2"/>
</dbReference>
<dbReference type="SUPFAM" id="SSF53850">
    <property type="entry name" value="Periplasmic binding protein-like II"/>
    <property type="match status" value="1"/>
</dbReference>
<dbReference type="STRING" id="273116.gene:9380974"/>
<dbReference type="KEGG" id="tvo:TVG0210789"/>
<dbReference type="PaxDb" id="273116-14324418"/>
<evidence type="ECO:0000256" key="1">
    <source>
        <dbReference type="SAM" id="Phobius"/>
    </source>
</evidence>
<keyword evidence="3" id="KW-1185">Reference proteome</keyword>
<sequence>MESSSSDIKPKRKIWSYIVIVVVLAAVIGGVVYYYSTLPHPTKQVTITVAAPVYSSSATDWENFINNATKSWQAEHPNVKVEFIGPLGASSEGQYYTKLDLLTSSSSTAPTVMLEDMFYTATYQSEGILAPLNSYINSSFFNNIFPSALGQMTIGGIHYGLPAQVTDTLIYYNITLLQKAGVIPSDSTTWQPTNWTEIINAAKQINSTLVPNDPGLIPLNIYEGVKGDEASSFTGFEGLLYGTGYGLYNFTDHKWYGYSPGLNETFEFYKTVFGEGLATPALSATPYITAGQYMQEGKLAIDIDGSWMYGYQWAPGAQHPISNFSKYIGVAKIPTYSGQAPGFNTMVGGWGWAMYNGTPSSEKPLVASFMMALDNTSNQILINEPGQALAGGLPTAKNAVNNPNFSKLMPTDPSLDTFFTNILKYGSYRPPVATYPKVSYVLQEVMGYIVSDGYSVSKAASTYNSLLTSAVGASNVMSAITSYTPSFIADHRNFESSQYNYLLSLYLNTSLLFLSQIFW</sequence>
<keyword evidence="1" id="KW-1133">Transmembrane helix</keyword>
<accession>Q97C99</accession>
<dbReference type="GeneID" id="1440721"/>
<evidence type="ECO:0000313" key="2">
    <source>
        <dbReference type="EMBL" id="BAB59346.1"/>
    </source>
</evidence>
<gene>
    <name evidence="2" type="ORF">TVG0210789</name>
</gene>
<reference evidence="2 3" key="1">
    <citation type="journal article" date="1999" name="Proc. Jpn. Acad.">
        <title>Determination of the complete genomic DNA sequence of Thermoplasma volvanium GSS1.</title>
        <authorList>
            <person name="Kawashima T."/>
            <person name="Yamamoto Y."/>
            <person name="Aramaki H."/>
            <person name="Nunoshiba T."/>
            <person name="Kawamoto T."/>
            <person name="Watanabe K."/>
            <person name="Yamazaki M."/>
            <person name="Kanehori K."/>
            <person name="Amano N."/>
            <person name="Ohya Y."/>
            <person name="Makino K."/>
            <person name="Suzuki M."/>
        </authorList>
    </citation>
    <scope>NUCLEOTIDE SEQUENCE [LARGE SCALE GENOMIC DNA]</scope>
    <source>
        <strain evidence="3">ATCC 51530 / DSM 4299 / JCM 9571 / NBRC 15438 / GSS1</strain>
    </source>
</reference>
<dbReference type="AlphaFoldDB" id="Q97C99"/>
<proteinExistence type="predicted"/>
<evidence type="ECO:0000313" key="3">
    <source>
        <dbReference type="Proteomes" id="UP000001017"/>
    </source>
</evidence>
<dbReference type="PhylomeDB" id="Q97C99"/>
<dbReference type="RefSeq" id="WP_010916461.1">
    <property type="nucleotide sequence ID" value="NC_002689.2"/>
</dbReference>
<keyword evidence="1" id="KW-0472">Membrane</keyword>
<dbReference type="OrthoDB" id="56983at2157"/>
<feature type="transmembrane region" description="Helical" evidence="1">
    <location>
        <begin position="14"/>
        <end position="35"/>
    </location>
</feature>